<reference evidence="1 2" key="1">
    <citation type="submission" date="2023-03" db="EMBL/GenBank/DDBJ databases">
        <title>Strain YYF002 represents a novel species in the genus Winogradskyella isolated from seawater.</title>
        <authorList>
            <person name="Fu Z.-Y."/>
        </authorList>
    </citation>
    <scope>NUCLEOTIDE SEQUENCE [LARGE SCALE GENOMIC DNA]</scope>
    <source>
        <strain evidence="1 2">YYF002</strain>
    </source>
</reference>
<name>A0ABT6G0H8_9FLAO</name>
<dbReference type="EMBL" id="JARSBN010000003">
    <property type="protein sequence ID" value="MDG4715535.1"/>
    <property type="molecule type" value="Genomic_DNA"/>
</dbReference>
<keyword evidence="2" id="KW-1185">Reference proteome</keyword>
<evidence type="ECO:0000313" key="2">
    <source>
        <dbReference type="Proteomes" id="UP001529085"/>
    </source>
</evidence>
<dbReference type="RefSeq" id="WP_278004991.1">
    <property type="nucleotide sequence ID" value="NZ_JARSBN010000003.1"/>
</dbReference>
<sequence length="271" mass="31792">MKNLVVLVFILVGSNMYSQDKEQNLLVDNGIAKRIIRGFEYKNDSLVKQTYLVDELDEFGNTVSFKTYDLNGTVVRESNYKFSEDGTTEYGEMRDENGNLKYYMVTIKDKEKRSIRKMQINAKHDTLVEQIWIKDKNLNDSILYRVRNGKRILSRKWNFNQGNVMTSEEYYDKQGDFVGSQSYTYKKNGDCIKRRNDRNTLVMHKCVEGNKEIWHFLNNREGYRSGITLVSEKGGKRVKTTLDNGLEEKVEYFSKKGKLLAKIEYTYEKAD</sequence>
<organism evidence="1 2">
    <name type="scientific">Winogradskyella marincola</name>
    <dbReference type="NCBI Taxonomy" id="3037795"/>
    <lineage>
        <taxon>Bacteria</taxon>
        <taxon>Pseudomonadati</taxon>
        <taxon>Bacteroidota</taxon>
        <taxon>Flavobacteriia</taxon>
        <taxon>Flavobacteriales</taxon>
        <taxon>Flavobacteriaceae</taxon>
        <taxon>Winogradskyella</taxon>
    </lineage>
</organism>
<evidence type="ECO:0008006" key="3">
    <source>
        <dbReference type="Google" id="ProtNLM"/>
    </source>
</evidence>
<protein>
    <recommendedName>
        <fullName evidence="3">Antitoxin component YwqK of the YwqJK toxin-antitoxin module</fullName>
    </recommendedName>
</protein>
<dbReference type="Proteomes" id="UP001529085">
    <property type="component" value="Unassembled WGS sequence"/>
</dbReference>
<evidence type="ECO:0000313" key="1">
    <source>
        <dbReference type="EMBL" id="MDG4715535.1"/>
    </source>
</evidence>
<comment type="caution">
    <text evidence="1">The sequence shown here is derived from an EMBL/GenBank/DDBJ whole genome shotgun (WGS) entry which is preliminary data.</text>
</comment>
<gene>
    <name evidence="1" type="ORF">P7122_06620</name>
</gene>
<accession>A0ABT6G0H8</accession>
<proteinExistence type="predicted"/>